<dbReference type="RefSeq" id="WP_069312543.1">
    <property type="nucleotide sequence ID" value="NZ_MDTU01000001.1"/>
</dbReference>
<dbReference type="EMBL" id="MDTU01000001">
    <property type="protein sequence ID" value="ODN42745.1"/>
    <property type="molecule type" value="Genomic_DNA"/>
</dbReference>
<accession>A0ABX3A5M4</accession>
<sequence length="81" mass="8975">MLSITEFFTQNFKTKFISQSGAITPWTDLLSHAFALSKHLPTTTTHIANLATSTSDFWLVLLAAAYSKKQSSSQQTQLQVP</sequence>
<gene>
    <name evidence="1" type="ORF">BGC07_07190</name>
</gene>
<comment type="caution">
    <text evidence="1">The sequence shown here is derived from an EMBL/GenBank/DDBJ whole genome shotgun (WGS) entry which is preliminary data.</text>
</comment>
<keyword evidence="2" id="KW-1185">Reference proteome</keyword>
<organism evidence="1 2">
    <name type="scientific">Piscirickettsia litoralis</name>
    <dbReference type="NCBI Taxonomy" id="1891921"/>
    <lineage>
        <taxon>Bacteria</taxon>
        <taxon>Pseudomonadati</taxon>
        <taxon>Pseudomonadota</taxon>
        <taxon>Gammaproteobacteria</taxon>
        <taxon>Thiotrichales</taxon>
        <taxon>Piscirickettsiaceae</taxon>
        <taxon>Piscirickettsia</taxon>
    </lineage>
</organism>
<evidence type="ECO:0000313" key="1">
    <source>
        <dbReference type="EMBL" id="ODN42745.1"/>
    </source>
</evidence>
<protein>
    <submittedName>
        <fullName evidence="1">Uncharacterized protein</fullName>
    </submittedName>
</protein>
<name>A0ABX3A5M4_9GAMM</name>
<proteinExistence type="predicted"/>
<dbReference type="Proteomes" id="UP000094329">
    <property type="component" value="Unassembled WGS sequence"/>
</dbReference>
<evidence type="ECO:0000313" key="2">
    <source>
        <dbReference type="Proteomes" id="UP000094329"/>
    </source>
</evidence>
<reference evidence="1 2" key="1">
    <citation type="submission" date="2016-08" db="EMBL/GenBank/DDBJ databases">
        <title>Draft genome sequence of Candidatus Piscirickettsia litoralis, from seawater.</title>
        <authorList>
            <person name="Wan X."/>
            <person name="Lee A.J."/>
            <person name="Hou S."/>
            <person name="Donachie S.P."/>
        </authorList>
    </citation>
    <scope>NUCLEOTIDE SEQUENCE [LARGE SCALE GENOMIC DNA]</scope>
    <source>
        <strain evidence="1 2">Y2</strain>
    </source>
</reference>